<evidence type="ECO:0000259" key="6">
    <source>
        <dbReference type="Pfam" id="PF17389"/>
    </source>
</evidence>
<keyword evidence="3 8" id="KW-0378">Hydrolase</keyword>
<dbReference type="PANTHER" id="PTHR33307:SF6">
    <property type="entry name" value="ALPHA-RHAMNOSIDASE (EUROFUNG)-RELATED"/>
    <property type="match status" value="1"/>
</dbReference>
<sequence>MRRNDEIKVNSKQLNLAVKLSQTITIDWKALEIPQSSYMLVVLENNSVIKEIVMETDKPYASIKLNKTDARKQYKVIVTLKNKEEEKTFYTYFFSENQRLTKAKWITRQDNPIEKELHYYKDKPNILLEKSFNWNKKSNCFIDIVGLGYYSLRVNGQKIESSYLTSDITSYGKIVYYDTYRLDDYLLEGNNCLTVELANGWYNPAPLKLLTKYNFRQQLTVGKPMMICQLSYLEGNNQVEIVESDRTWESKCGHYLFDNVFIGERIDIRQRKLDSFSRTVNCRTVAVAGPGGILEPSRIPKIKRTQLYQYKKITQKNDGILLDFERMITGHFSCLFKKHVVDKVTIYYSEELNEVGELDFRSSANGVYGIDDSEVGITEQTNAVQKDEIILNKQDFKFENQFTYHSFRYVYLKGAGLTAAHLKDICAYDVHTDLDINANFESSSHQLNLLYQSANDTKLNNIHSYYEDCPRERLGYGGDIVALIESQIKAFDSEQLLLKVLTDFLVEQTSSGGITQTAPYIGIQTHGPSDKAGSLGWQLVLPTLIQYIKNSYYQPHIIEENSDALLKHVNYLLSFDYDYVKYCCLGDWGSIDTEIIEGKETPPDKEFCSAVMYYLLLKGYSDLLAGDLYQKIHKKIELKLKDVKEKIVIDYYNDEGYFQTGSQSSYIFALKSGIAENNKEIYANFLAKIKQDKGVFRAGIFGMSWMYSILKQTDSQLIYSWLVREPAPSLLSMLDNSGIISEYFEPSLGSLNHAMFTSYSSWIIEKILGITINNNGLGERELSFSPFFNGELTFAKGGVTIPEGRIKVDWKKEKETYTIHLVAPASINVTFDIDQSFEIVSTLEDGFSKKIQIVVMN</sequence>
<accession>A0A940STF4</accession>
<dbReference type="AlphaFoldDB" id="A0A940STF4"/>
<dbReference type="InterPro" id="IPR008902">
    <property type="entry name" value="Rhamnosid_concanavalin"/>
</dbReference>
<name>A0A940STF4_9ENTE</name>
<dbReference type="InterPro" id="IPR035398">
    <property type="entry name" value="Bac_rhamnosid_C"/>
</dbReference>
<evidence type="ECO:0000313" key="8">
    <source>
        <dbReference type="EMBL" id="MBP1040245.1"/>
    </source>
</evidence>
<dbReference type="Pfam" id="PF05592">
    <property type="entry name" value="Bac_rhamnosid"/>
    <property type="match status" value="1"/>
</dbReference>
<dbReference type="GO" id="GO:0005975">
    <property type="term" value="P:carbohydrate metabolic process"/>
    <property type="evidence" value="ECO:0007669"/>
    <property type="project" value="InterPro"/>
</dbReference>
<dbReference type="EMBL" id="JAEEGA010000002">
    <property type="protein sequence ID" value="MBP1040245.1"/>
    <property type="molecule type" value="Genomic_DNA"/>
</dbReference>
<dbReference type="Pfam" id="PF08531">
    <property type="entry name" value="Bac_rhamnosid_N"/>
    <property type="match status" value="1"/>
</dbReference>
<proteinExistence type="predicted"/>
<dbReference type="RefSeq" id="WP_209525137.1">
    <property type="nucleotide sequence ID" value="NZ_JAEEGA010000002.1"/>
</dbReference>
<protein>
    <recommendedName>
        <fullName evidence="2">alpha-L-rhamnosidase</fullName>
        <ecNumber evidence="2">3.2.1.40</ecNumber>
    </recommendedName>
</protein>
<feature type="domain" description="Bacterial alpha-L-rhamnosidase N-terminal" evidence="5">
    <location>
        <begin position="141"/>
        <end position="304"/>
    </location>
</feature>
<feature type="domain" description="Alpha-L-rhamnosidase concanavalin-like" evidence="4">
    <location>
        <begin position="316"/>
        <end position="431"/>
    </location>
</feature>
<dbReference type="Pfam" id="PF17389">
    <property type="entry name" value="Bac_rhamnosid6H"/>
    <property type="match status" value="1"/>
</dbReference>
<dbReference type="Gene3D" id="2.60.120.260">
    <property type="entry name" value="Galactose-binding domain-like"/>
    <property type="match status" value="2"/>
</dbReference>
<dbReference type="EC" id="3.2.1.40" evidence="2"/>
<dbReference type="Pfam" id="PF17390">
    <property type="entry name" value="Bac_rhamnosid_C"/>
    <property type="match status" value="1"/>
</dbReference>
<evidence type="ECO:0000259" key="4">
    <source>
        <dbReference type="Pfam" id="PF05592"/>
    </source>
</evidence>
<evidence type="ECO:0000256" key="2">
    <source>
        <dbReference type="ARBA" id="ARBA00012652"/>
    </source>
</evidence>
<evidence type="ECO:0000313" key="9">
    <source>
        <dbReference type="Proteomes" id="UP000674938"/>
    </source>
</evidence>
<feature type="domain" description="Alpha-L-rhamnosidase six-hairpin glycosidase" evidence="6">
    <location>
        <begin position="438"/>
        <end position="766"/>
    </location>
</feature>
<dbReference type="InterPro" id="IPR008928">
    <property type="entry name" value="6-hairpin_glycosidase_sf"/>
</dbReference>
<keyword evidence="9" id="KW-1185">Reference proteome</keyword>
<dbReference type="InterPro" id="IPR013737">
    <property type="entry name" value="Bac_rhamnosid_N"/>
</dbReference>
<dbReference type="Gene3D" id="2.60.420.10">
    <property type="entry name" value="Maltose phosphorylase, domain 3"/>
    <property type="match status" value="1"/>
</dbReference>
<dbReference type="Proteomes" id="UP000674938">
    <property type="component" value="Unassembled WGS sequence"/>
</dbReference>
<dbReference type="PANTHER" id="PTHR33307">
    <property type="entry name" value="ALPHA-RHAMNOSIDASE (EUROFUNG)"/>
    <property type="match status" value="1"/>
</dbReference>
<evidence type="ECO:0000259" key="5">
    <source>
        <dbReference type="Pfam" id="PF08531"/>
    </source>
</evidence>
<evidence type="ECO:0000259" key="7">
    <source>
        <dbReference type="Pfam" id="PF17390"/>
    </source>
</evidence>
<dbReference type="InterPro" id="IPR012341">
    <property type="entry name" value="6hp_glycosidase-like_sf"/>
</dbReference>
<evidence type="ECO:0000256" key="1">
    <source>
        <dbReference type="ARBA" id="ARBA00001445"/>
    </source>
</evidence>
<organism evidence="8 9">
    <name type="scientific">Vagococcus allomyrinae</name>
    <dbReference type="NCBI Taxonomy" id="2794353"/>
    <lineage>
        <taxon>Bacteria</taxon>
        <taxon>Bacillati</taxon>
        <taxon>Bacillota</taxon>
        <taxon>Bacilli</taxon>
        <taxon>Lactobacillales</taxon>
        <taxon>Enterococcaceae</taxon>
        <taxon>Vagococcus</taxon>
    </lineage>
</organism>
<dbReference type="GO" id="GO:0030596">
    <property type="term" value="F:alpha-L-rhamnosidase activity"/>
    <property type="evidence" value="ECO:0007669"/>
    <property type="project" value="UniProtKB-EC"/>
</dbReference>
<dbReference type="InterPro" id="IPR035396">
    <property type="entry name" value="Bac_rhamnosid6H"/>
</dbReference>
<reference evidence="8" key="1">
    <citation type="submission" date="2020-12" db="EMBL/GenBank/DDBJ databases">
        <title>Vagococcus allomyrinae sp. nov. and Enterococcus lavae sp. nov., isolated from the larvae of Allomyrina dichotoma.</title>
        <authorList>
            <person name="Lee S.D."/>
        </authorList>
    </citation>
    <scope>NUCLEOTIDE SEQUENCE</scope>
    <source>
        <strain evidence="8">BWB3-3</strain>
    </source>
</reference>
<feature type="domain" description="Alpha-L-rhamnosidase C-terminal" evidence="7">
    <location>
        <begin position="780"/>
        <end position="830"/>
    </location>
</feature>
<comment type="catalytic activity">
    <reaction evidence="1">
        <text>Hydrolysis of terminal non-reducing alpha-L-rhamnose residues in alpha-L-rhamnosides.</text>
        <dbReference type="EC" id="3.2.1.40"/>
    </reaction>
</comment>
<comment type="caution">
    <text evidence="8">The sequence shown here is derived from an EMBL/GenBank/DDBJ whole genome shotgun (WGS) entry which is preliminary data.</text>
</comment>
<dbReference type="InterPro" id="IPR016007">
    <property type="entry name" value="Alpha_rhamnosid"/>
</dbReference>
<dbReference type="Gene3D" id="1.50.10.10">
    <property type="match status" value="1"/>
</dbReference>
<gene>
    <name evidence="8" type="ORF">I6N95_04380</name>
</gene>
<dbReference type="SUPFAM" id="SSF48208">
    <property type="entry name" value="Six-hairpin glycosidases"/>
    <property type="match status" value="1"/>
</dbReference>
<evidence type="ECO:0000256" key="3">
    <source>
        <dbReference type="ARBA" id="ARBA00022801"/>
    </source>
</evidence>